<gene>
    <name evidence="2" type="ORF">GEAM_4381</name>
</gene>
<dbReference type="OrthoDB" id="8758505at2"/>
<proteinExistence type="predicted"/>
<dbReference type="Pfam" id="PF24697">
    <property type="entry name" value="DUF7661"/>
    <property type="match status" value="1"/>
</dbReference>
<protein>
    <recommendedName>
        <fullName evidence="1">DUF7661 domain-containing protein</fullName>
    </recommendedName>
</protein>
<evidence type="ECO:0000259" key="1">
    <source>
        <dbReference type="Pfam" id="PF24697"/>
    </source>
</evidence>
<accession>A0A085G0L0</accession>
<keyword evidence="3" id="KW-1185">Reference proteome</keyword>
<feature type="domain" description="DUF7661" evidence="1">
    <location>
        <begin position="1"/>
        <end position="71"/>
    </location>
</feature>
<evidence type="ECO:0000313" key="2">
    <source>
        <dbReference type="EMBL" id="KFC77255.1"/>
    </source>
</evidence>
<dbReference type="RefSeq" id="WP_034796129.1">
    <property type="nucleotide sequence ID" value="NZ_JMPJ01000076.1"/>
</dbReference>
<comment type="caution">
    <text evidence="2">The sequence shown here is derived from an EMBL/GenBank/DDBJ whole genome shotgun (WGS) entry which is preliminary data.</text>
</comment>
<reference evidence="2 3" key="1">
    <citation type="submission" date="2014-05" db="EMBL/GenBank/DDBJ databases">
        <title>ATOL: Assembling a taxonomically balanced genome-scale reconstruction of the evolutionary history of the Enterobacteriaceae.</title>
        <authorList>
            <person name="Plunkett G.III."/>
            <person name="Neeno-Eckwall E.C."/>
            <person name="Glasner J.D."/>
            <person name="Perna N.T."/>
        </authorList>
    </citation>
    <scope>NUCLEOTIDE SEQUENCE [LARGE SCALE GENOMIC DNA]</scope>
    <source>
        <strain evidence="2 3">ATCC 33852</strain>
    </source>
</reference>
<dbReference type="GeneID" id="78382228"/>
<dbReference type="eggNOG" id="ENOG50331S8">
    <property type="taxonomic scope" value="Bacteria"/>
</dbReference>
<evidence type="ECO:0000313" key="3">
    <source>
        <dbReference type="Proteomes" id="UP000028640"/>
    </source>
</evidence>
<sequence length="72" mass="8367">MMIYNVFGRLLGVKQVNGRWQVFNVALPERKYSLNHQVAIPDFIEEHEIATYLGDIFHEAATEKHPDVLKVE</sequence>
<name>A0A085G0L0_EWIA3</name>
<dbReference type="STRING" id="910964.GEAM_4381"/>
<dbReference type="EMBL" id="JMPJ01000076">
    <property type="protein sequence ID" value="KFC77255.1"/>
    <property type="molecule type" value="Genomic_DNA"/>
</dbReference>
<dbReference type="InterPro" id="IPR056078">
    <property type="entry name" value="DUF7661"/>
</dbReference>
<dbReference type="Proteomes" id="UP000028640">
    <property type="component" value="Unassembled WGS sequence"/>
</dbReference>
<organism evidence="2 3">
    <name type="scientific">Ewingella americana (strain ATCC 33852 / DSM 4580 / CCUG 14506 / JCM 5911 / LMG 7869 / NCTC 12157 / CDC 1468-78)</name>
    <dbReference type="NCBI Taxonomy" id="910964"/>
    <lineage>
        <taxon>Bacteria</taxon>
        <taxon>Pseudomonadati</taxon>
        <taxon>Pseudomonadota</taxon>
        <taxon>Gammaproteobacteria</taxon>
        <taxon>Enterobacterales</taxon>
        <taxon>Yersiniaceae</taxon>
        <taxon>Ewingella</taxon>
    </lineage>
</organism>
<dbReference type="AlphaFoldDB" id="A0A085G0L0"/>